<dbReference type="Pfam" id="PF00024">
    <property type="entry name" value="PAN_1"/>
    <property type="match status" value="1"/>
</dbReference>
<evidence type="ECO:0000313" key="2">
    <source>
        <dbReference type="Proteomes" id="UP000887566"/>
    </source>
</evidence>
<dbReference type="Proteomes" id="UP000887566">
    <property type="component" value="Unplaced"/>
</dbReference>
<dbReference type="WBParaSite" id="PSAMB.scaffold447size56213.g5963.t1">
    <property type="protein sequence ID" value="PSAMB.scaffold447size56213.g5963.t1"/>
    <property type="gene ID" value="PSAMB.scaffold447size56213.g5963"/>
</dbReference>
<dbReference type="InterPro" id="IPR003609">
    <property type="entry name" value="Pan_app"/>
</dbReference>
<dbReference type="PROSITE" id="PS50948">
    <property type="entry name" value="PAN"/>
    <property type="match status" value="1"/>
</dbReference>
<reference evidence="3" key="1">
    <citation type="submission" date="2022-11" db="UniProtKB">
        <authorList>
            <consortium name="WormBaseParasite"/>
        </authorList>
    </citation>
    <scope>IDENTIFICATION</scope>
</reference>
<name>A0A914WMJ8_9BILA</name>
<accession>A0A914WMJ8</accession>
<sequence>MEWILDGQRYPHLDASINGTNKNCLASVSSKDSIGSQLEVPLLDSSDYSLSMTACPLCMKTDHIYSSYEARAGKKLIESKSPEPVTVEFDAHACGARCSRINSCLGFSYNSKDQSCIPAKASLRTGVGMEEYHIFDIADDENWTFYDRI</sequence>
<proteinExistence type="predicted"/>
<organism evidence="2 3">
    <name type="scientific">Plectus sambesii</name>
    <dbReference type="NCBI Taxonomy" id="2011161"/>
    <lineage>
        <taxon>Eukaryota</taxon>
        <taxon>Metazoa</taxon>
        <taxon>Ecdysozoa</taxon>
        <taxon>Nematoda</taxon>
        <taxon>Chromadorea</taxon>
        <taxon>Plectida</taxon>
        <taxon>Plectina</taxon>
        <taxon>Plectoidea</taxon>
        <taxon>Plectidae</taxon>
        <taxon>Plectus</taxon>
    </lineage>
</organism>
<keyword evidence="2" id="KW-1185">Reference proteome</keyword>
<protein>
    <submittedName>
        <fullName evidence="3">Apple domain-containing protein</fullName>
    </submittedName>
</protein>
<evidence type="ECO:0000259" key="1">
    <source>
        <dbReference type="PROSITE" id="PS50948"/>
    </source>
</evidence>
<evidence type="ECO:0000313" key="3">
    <source>
        <dbReference type="WBParaSite" id="PSAMB.scaffold447size56213.g5963.t1"/>
    </source>
</evidence>
<feature type="domain" description="Apple" evidence="1">
    <location>
        <begin position="58"/>
        <end position="149"/>
    </location>
</feature>
<dbReference type="AlphaFoldDB" id="A0A914WMJ8"/>